<dbReference type="Pfam" id="PF16499">
    <property type="entry name" value="Melibiase_2"/>
    <property type="match status" value="1"/>
</dbReference>
<dbReference type="RefSeq" id="WP_377124324.1">
    <property type="nucleotide sequence ID" value="NZ_JBHUON010000004.1"/>
</dbReference>
<dbReference type="CDD" id="cd14792">
    <property type="entry name" value="GH27"/>
    <property type="match status" value="1"/>
</dbReference>
<comment type="caution">
    <text evidence="8">The sequence shown here is derived from an EMBL/GenBank/DDBJ whole genome shotgun (WGS) entry which is preliminary data.</text>
</comment>
<dbReference type="InterPro" id="IPR013780">
    <property type="entry name" value="Glyco_hydro_b"/>
</dbReference>
<dbReference type="Gene3D" id="2.60.40.1180">
    <property type="entry name" value="Golgi alpha-mannosidase II"/>
    <property type="match status" value="1"/>
</dbReference>
<name>A0ABW5XQD1_9SPHI</name>
<protein>
    <recommendedName>
        <fullName evidence="5">Alpha-galactosidase</fullName>
        <ecNumber evidence="5">3.2.1.22</ecNumber>
    </recommendedName>
    <alternativeName>
        <fullName evidence="5">Melibiase</fullName>
    </alternativeName>
</protein>
<evidence type="ECO:0000256" key="5">
    <source>
        <dbReference type="RuleBase" id="RU361168"/>
    </source>
</evidence>
<dbReference type="SUPFAM" id="SSF51011">
    <property type="entry name" value="Glycosyl hydrolase domain"/>
    <property type="match status" value="1"/>
</dbReference>
<dbReference type="PROSITE" id="PS00512">
    <property type="entry name" value="ALPHA_GALACTOSIDASE"/>
    <property type="match status" value="1"/>
</dbReference>
<feature type="domain" description="Alpha galactosidase C-terminal" evidence="7">
    <location>
        <begin position="316"/>
        <end position="389"/>
    </location>
</feature>
<evidence type="ECO:0000256" key="2">
    <source>
        <dbReference type="ARBA" id="ARBA00022729"/>
    </source>
</evidence>
<dbReference type="InterPro" id="IPR000111">
    <property type="entry name" value="Glyco_hydro_27/36_CS"/>
</dbReference>
<evidence type="ECO:0000256" key="6">
    <source>
        <dbReference type="SAM" id="SignalP"/>
    </source>
</evidence>
<keyword evidence="2 6" id="KW-0732">Signal</keyword>
<dbReference type="EC" id="3.2.1.22" evidence="5"/>
<organism evidence="8 9">
    <name type="scientific">Mucilaginibacter antarcticus</name>
    <dbReference type="NCBI Taxonomy" id="1855725"/>
    <lineage>
        <taxon>Bacteria</taxon>
        <taxon>Pseudomonadati</taxon>
        <taxon>Bacteroidota</taxon>
        <taxon>Sphingobacteriia</taxon>
        <taxon>Sphingobacteriales</taxon>
        <taxon>Sphingobacteriaceae</taxon>
        <taxon>Mucilaginibacter</taxon>
    </lineage>
</organism>
<gene>
    <name evidence="8" type="ORF">ACFSYC_05400</name>
</gene>
<accession>A0ABW5XQD1</accession>
<evidence type="ECO:0000313" key="8">
    <source>
        <dbReference type="EMBL" id="MFD2864118.1"/>
    </source>
</evidence>
<dbReference type="InterPro" id="IPR013785">
    <property type="entry name" value="Aldolase_TIM"/>
</dbReference>
<dbReference type="InterPro" id="IPR041233">
    <property type="entry name" value="Melibiase_C"/>
</dbReference>
<evidence type="ECO:0000259" key="7">
    <source>
        <dbReference type="Pfam" id="PF17801"/>
    </source>
</evidence>
<dbReference type="InterPro" id="IPR002241">
    <property type="entry name" value="Glyco_hydro_27"/>
</dbReference>
<proteinExistence type="inferred from homology"/>
<dbReference type="GO" id="GO:0016798">
    <property type="term" value="F:hydrolase activity, acting on glycosyl bonds"/>
    <property type="evidence" value="ECO:0007669"/>
    <property type="project" value="UniProtKB-KW"/>
</dbReference>
<keyword evidence="3 5" id="KW-0378">Hydrolase</keyword>
<dbReference type="PANTHER" id="PTHR11452">
    <property type="entry name" value="ALPHA-GALACTOSIDASE/ALPHA-N-ACETYLGALACTOSAMINIDASE"/>
    <property type="match status" value="1"/>
</dbReference>
<comment type="similarity">
    <text evidence="1 5">Belongs to the glycosyl hydrolase 27 family.</text>
</comment>
<evidence type="ECO:0000313" key="9">
    <source>
        <dbReference type="Proteomes" id="UP001597601"/>
    </source>
</evidence>
<reference evidence="9" key="1">
    <citation type="journal article" date="2019" name="Int. J. Syst. Evol. Microbiol.">
        <title>The Global Catalogue of Microorganisms (GCM) 10K type strain sequencing project: providing services to taxonomists for standard genome sequencing and annotation.</title>
        <authorList>
            <consortium name="The Broad Institute Genomics Platform"/>
            <consortium name="The Broad Institute Genome Sequencing Center for Infectious Disease"/>
            <person name="Wu L."/>
            <person name="Ma J."/>
        </authorList>
    </citation>
    <scope>NUCLEOTIDE SEQUENCE [LARGE SCALE GENOMIC DNA]</scope>
    <source>
        <strain evidence="9">KCTC 52232</strain>
    </source>
</reference>
<dbReference type="Gene3D" id="3.20.20.70">
    <property type="entry name" value="Aldolase class I"/>
    <property type="match status" value="1"/>
</dbReference>
<dbReference type="PANTHER" id="PTHR11452:SF75">
    <property type="entry name" value="ALPHA-GALACTOSIDASE MEL1"/>
    <property type="match status" value="1"/>
</dbReference>
<dbReference type="Pfam" id="PF17801">
    <property type="entry name" value="Melibiase_C"/>
    <property type="match status" value="1"/>
</dbReference>
<keyword evidence="4 5" id="KW-0326">Glycosidase</keyword>
<evidence type="ECO:0000256" key="4">
    <source>
        <dbReference type="ARBA" id="ARBA00023295"/>
    </source>
</evidence>
<dbReference type="InterPro" id="IPR017853">
    <property type="entry name" value="GH"/>
</dbReference>
<keyword evidence="9" id="KW-1185">Reference proteome</keyword>
<evidence type="ECO:0000256" key="1">
    <source>
        <dbReference type="ARBA" id="ARBA00009743"/>
    </source>
</evidence>
<evidence type="ECO:0000256" key="3">
    <source>
        <dbReference type="ARBA" id="ARBA00022801"/>
    </source>
</evidence>
<feature type="signal peptide" evidence="6">
    <location>
        <begin position="1"/>
        <end position="20"/>
    </location>
</feature>
<dbReference type="EMBL" id="JBHUON010000004">
    <property type="protein sequence ID" value="MFD2864118.1"/>
    <property type="molecule type" value="Genomic_DNA"/>
</dbReference>
<comment type="catalytic activity">
    <reaction evidence="5">
        <text>Hydrolysis of terminal, non-reducing alpha-D-galactose residues in alpha-D-galactosides, including galactose oligosaccharides, galactomannans and galactolipids.</text>
        <dbReference type="EC" id="3.2.1.22"/>
    </reaction>
</comment>
<feature type="chain" id="PRO_5045262092" description="Alpha-galactosidase" evidence="6">
    <location>
        <begin position="21"/>
        <end position="393"/>
    </location>
</feature>
<dbReference type="SUPFAM" id="SSF51445">
    <property type="entry name" value="(Trans)glycosidases"/>
    <property type="match status" value="1"/>
</dbReference>
<dbReference type="PRINTS" id="PR00740">
    <property type="entry name" value="GLHYDRLASE27"/>
</dbReference>
<dbReference type="Proteomes" id="UP001597601">
    <property type="component" value="Unassembled WGS sequence"/>
</dbReference>
<keyword evidence="5" id="KW-1015">Disulfide bond</keyword>
<sequence>MKKTVILVAFVAGLSFTAKAQYKVVTTRPPMGWMSWFPFIDKIDEKKIMEVADAMVKSGLRDAGYKLVQLDDGWMAANRDAQGRQYADTARFPHGMKFLADYVHARGLKIGIYSSNGMKTCAGYPGSYDHEETDAKTYAGWGIDYLKYDACGEKEKHTDRELHTRMSKALQATGRPIMFEICIFSSGETHLWGAEIADMWRTGGDIVKFIERTPEVTYKNWYTNLNQVVGKENYAGNGHWNDPDNLIVDYPRNNKQTYEEQKAQFSLWAVVSAPLILGNDVRSMSGATKAILMNKEIIAIDQDAATTPGARLLTDDKREIWVKRLKDGSKAIVLFNKQDTDATLTLNFKDIGAVEKVKIRDLWAHQDKGLFSRSYSAKVASHGVTMIKLKEVK</sequence>